<dbReference type="PANTHER" id="PTHR40465:SF1">
    <property type="entry name" value="DUF6534 DOMAIN-CONTAINING PROTEIN"/>
    <property type="match status" value="1"/>
</dbReference>
<evidence type="ECO:0000313" key="3">
    <source>
        <dbReference type="EMBL" id="THH04474.1"/>
    </source>
</evidence>
<gene>
    <name evidence="3" type="ORF">EW146_g10166</name>
</gene>
<feature type="transmembrane region" description="Helical" evidence="1">
    <location>
        <begin position="69"/>
        <end position="90"/>
    </location>
</feature>
<dbReference type="PANTHER" id="PTHR40465">
    <property type="entry name" value="CHROMOSOME 1, WHOLE GENOME SHOTGUN SEQUENCE"/>
    <property type="match status" value="1"/>
</dbReference>
<protein>
    <recommendedName>
        <fullName evidence="2">DUF6534 domain-containing protein</fullName>
    </recommendedName>
</protein>
<name>A0A4S4KZY6_9AGAM</name>
<feature type="domain" description="DUF6534" evidence="2">
    <location>
        <begin position="9"/>
        <end position="95"/>
    </location>
</feature>
<dbReference type="OrthoDB" id="3012488at2759"/>
<sequence>MVPLLSIRVVSDAVTAVTLCVQLYDARTGFGRSIKLVNTLIIYAVNRFVLTTVLAIIQLIILIIRPDTIWAMTLELISVHLYVNSLLATLNSRSHLRGLGDGDAGYNSYNSSRRVPGGAIHFASGRPDTSAIPSRVLDVSEDQRLANVHFKNTGSSATETLVLSEFGGARKALAPSDHSDHSDHSLAV</sequence>
<comment type="caution">
    <text evidence="3">The sequence shown here is derived from an EMBL/GenBank/DDBJ whole genome shotgun (WGS) entry which is preliminary data.</text>
</comment>
<keyword evidence="4" id="KW-1185">Reference proteome</keyword>
<dbReference type="AlphaFoldDB" id="A0A4S4KZY6"/>
<keyword evidence="1" id="KW-0472">Membrane</keyword>
<organism evidence="3 4">
    <name type="scientific">Bondarzewia mesenterica</name>
    <dbReference type="NCBI Taxonomy" id="1095465"/>
    <lineage>
        <taxon>Eukaryota</taxon>
        <taxon>Fungi</taxon>
        <taxon>Dikarya</taxon>
        <taxon>Basidiomycota</taxon>
        <taxon>Agaricomycotina</taxon>
        <taxon>Agaricomycetes</taxon>
        <taxon>Russulales</taxon>
        <taxon>Bondarzewiaceae</taxon>
        <taxon>Bondarzewia</taxon>
    </lineage>
</organism>
<reference evidence="3 4" key="1">
    <citation type="submission" date="2019-02" db="EMBL/GenBank/DDBJ databases">
        <title>Genome sequencing of the rare red list fungi Bondarzewia mesenterica.</title>
        <authorList>
            <person name="Buettner E."/>
            <person name="Kellner H."/>
        </authorList>
    </citation>
    <scope>NUCLEOTIDE SEQUENCE [LARGE SCALE GENOMIC DNA]</scope>
    <source>
        <strain evidence="3 4">DSM 108281</strain>
    </source>
</reference>
<keyword evidence="1" id="KW-0812">Transmembrane</keyword>
<dbReference type="EMBL" id="SGPL01001152">
    <property type="protein sequence ID" value="THH04474.1"/>
    <property type="molecule type" value="Genomic_DNA"/>
</dbReference>
<dbReference type="Proteomes" id="UP000310158">
    <property type="component" value="Unassembled WGS sequence"/>
</dbReference>
<evidence type="ECO:0000256" key="1">
    <source>
        <dbReference type="SAM" id="Phobius"/>
    </source>
</evidence>
<evidence type="ECO:0000313" key="4">
    <source>
        <dbReference type="Proteomes" id="UP000310158"/>
    </source>
</evidence>
<keyword evidence="1" id="KW-1133">Transmembrane helix</keyword>
<proteinExistence type="predicted"/>
<dbReference type="InterPro" id="IPR045339">
    <property type="entry name" value="DUF6534"/>
</dbReference>
<dbReference type="Pfam" id="PF20152">
    <property type="entry name" value="DUF6534"/>
    <property type="match status" value="1"/>
</dbReference>
<evidence type="ECO:0000259" key="2">
    <source>
        <dbReference type="Pfam" id="PF20152"/>
    </source>
</evidence>
<feature type="transmembrane region" description="Helical" evidence="1">
    <location>
        <begin position="36"/>
        <end position="63"/>
    </location>
</feature>
<accession>A0A4S4KZY6</accession>